<organism evidence="3 4">
    <name type="scientific">Mycobacteroides abscessus</name>
    <dbReference type="NCBI Taxonomy" id="36809"/>
    <lineage>
        <taxon>Bacteria</taxon>
        <taxon>Bacillati</taxon>
        <taxon>Actinomycetota</taxon>
        <taxon>Actinomycetes</taxon>
        <taxon>Mycobacteriales</taxon>
        <taxon>Mycobacteriaceae</taxon>
        <taxon>Mycobacteroides</taxon>
    </lineage>
</organism>
<feature type="active site" description="Proton donor" evidence="2">
    <location>
        <position position="13"/>
    </location>
</feature>
<dbReference type="InterPro" id="IPR036412">
    <property type="entry name" value="HAD-like_sf"/>
</dbReference>
<dbReference type="Gene3D" id="3.40.50.1000">
    <property type="entry name" value="HAD superfamily/HAD-like"/>
    <property type="match status" value="1"/>
</dbReference>
<name>A0A0U0ZTS9_9MYCO</name>
<dbReference type="GO" id="GO:0009264">
    <property type="term" value="P:deoxyribonucleotide catabolic process"/>
    <property type="evidence" value="ECO:0007669"/>
    <property type="project" value="InterPro"/>
</dbReference>
<evidence type="ECO:0000256" key="1">
    <source>
        <dbReference type="ARBA" id="ARBA00009589"/>
    </source>
</evidence>
<dbReference type="EMBL" id="CSWP01000012">
    <property type="protein sequence ID" value="CPV70775.1"/>
    <property type="molecule type" value="Genomic_DNA"/>
</dbReference>
<protein>
    <submittedName>
        <fullName evidence="3">Uncharacterized protein conserved in bacteria</fullName>
    </submittedName>
</protein>
<comment type="similarity">
    <text evidence="1">Belongs to the 5'(3')-deoxyribonucleotidase family.</text>
</comment>
<gene>
    <name evidence="3" type="ORF">ERS075579_04899</name>
</gene>
<sequence>MVDSALHIGIDIDGVLADYMAGVAAVGQSMGLTMDGSASGPTKYGLVELGWFPDDESASKAMAQLRDSGGLRKLALLDAGAAAAIRRLRIAGHRVSIVTARHSGGRYSQSRDEQRIARETIDWLTEHEILPDDLRFERRKSVVGCQIYIDDAPHIIEELRQNGRRAVVYDQPYNRHLPGERVSNMTEFAELVLAAADEPKTVGAKASF</sequence>
<dbReference type="AlphaFoldDB" id="A0A0U0ZTS9"/>
<accession>A0A0U0ZTS9</accession>
<evidence type="ECO:0000313" key="3">
    <source>
        <dbReference type="EMBL" id="CPV70775.1"/>
    </source>
</evidence>
<dbReference type="Pfam" id="PF06941">
    <property type="entry name" value="NT5C"/>
    <property type="match status" value="1"/>
</dbReference>
<dbReference type="RefSeq" id="WP_052525002.1">
    <property type="nucleotide sequence ID" value="NZ_CP014951.1"/>
</dbReference>
<feature type="active site" description="Nucleophile" evidence="2">
    <location>
        <position position="11"/>
    </location>
</feature>
<evidence type="ECO:0000313" key="4">
    <source>
        <dbReference type="Proteomes" id="UP000045782"/>
    </source>
</evidence>
<dbReference type="InterPro" id="IPR023214">
    <property type="entry name" value="HAD_sf"/>
</dbReference>
<reference evidence="3 4" key="1">
    <citation type="submission" date="2015-03" db="EMBL/GenBank/DDBJ databases">
        <authorList>
            <person name="Murphy D."/>
        </authorList>
    </citation>
    <scope>NUCLEOTIDE SEQUENCE [LARGE SCALE GENOMIC DNA]</scope>
    <source>
        <strain evidence="3 4">PAP088</strain>
    </source>
</reference>
<dbReference type="Proteomes" id="UP000045782">
    <property type="component" value="Unassembled WGS sequence"/>
</dbReference>
<evidence type="ECO:0000256" key="2">
    <source>
        <dbReference type="PIRSR" id="PIRSR610708-1"/>
    </source>
</evidence>
<dbReference type="GO" id="GO:0008253">
    <property type="term" value="F:5'-nucleotidase activity"/>
    <property type="evidence" value="ECO:0007669"/>
    <property type="project" value="InterPro"/>
</dbReference>
<dbReference type="SUPFAM" id="SSF56784">
    <property type="entry name" value="HAD-like"/>
    <property type="match status" value="1"/>
</dbReference>
<dbReference type="InterPro" id="IPR010708">
    <property type="entry name" value="5'(3')-deoxyribonucleotidase"/>
</dbReference>
<proteinExistence type="inferred from homology"/>